<dbReference type="InterPro" id="IPR050983">
    <property type="entry name" value="GST_Omega/HSP26"/>
</dbReference>
<evidence type="ECO:0000313" key="3">
    <source>
        <dbReference type="EMBL" id="CAL5223606.1"/>
    </source>
</evidence>
<dbReference type="Gene3D" id="1.20.1050.10">
    <property type="match status" value="1"/>
</dbReference>
<proteinExistence type="predicted"/>
<dbReference type="CDD" id="cd00570">
    <property type="entry name" value="GST_N_family"/>
    <property type="match status" value="1"/>
</dbReference>
<dbReference type="PANTHER" id="PTHR43968:SF6">
    <property type="entry name" value="GLUTATHIONE S-TRANSFERASE OMEGA"/>
    <property type="match status" value="1"/>
</dbReference>
<evidence type="ECO:0000259" key="2">
    <source>
        <dbReference type="PROSITE" id="PS50405"/>
    </source>
</evidence>
<accession>A0ABP1FUP5</accession>
<dbReference type="Pfam" id="PF13417">
    <property type="entry name" value="GST_N_3"/>
    <property type="match status" value="1"/>
</dbReference>
<dbReference type="SUPFAM" id="SSF52833">
    <property type="entry name" value="Thioredoxin-like"/>
    <property type="match status" value="1"/>
</dbReference>
<gene>
    <name evidence="3" type="primary">g6145</name>
    <name evidence="3" type="ORF">VP750_LOCUS5265</name>
</gene>
<protein>
    <submittedName>
        <fullName evidence="3">G6145 protein</fullName>
    </submittedName>
</protein>
<dbReference type="SFLD" id="SFLDG00358">
    <property type="entry name" value="Main_(cytGST)"/>
    <property type="match status" value="1"/>
</dbReference>
<dbReference type="SFLD" id="SFLDS00019">
    <property type="entry name" value="Glutathione_Transferase_(cytos"/>
    <property type="match status" value="1"/>
</dbReference>
<dbReference type="InterPro" id="IPR036282">
    <property type="entry name" value="Glutathione-S-Trfase_C_sf"/>
</dbReference>
<name>A0ABP1FUP5_9CHLO</name>
<evidence type="ECO:0000313" key="4">
    <source>
        <dbReference type="Proteomes" id="UP001497392"/>
    </source>
</evidence>
<feature type="domain" description="GST N-terminal" evidence="1">
    <location>
        <begin position="11"/>
        <end position="96"/>
    </location>
</feature>
<dbReference type="PROSITE" id="PS50404">
    <property type="entry name" value="GST_NTER"/>
    <property type="match status" value="1"/>
</dbReference>
<dbReference type="SUPFAM" id="SSF47616">
    <property type="entry name" value="GST C-terminal domain-like"/>
    <property type="match status" value="1"/>
</dbReference>
<keyword evidence="4" id="KW-1185">Reference proteome</keyword>
<evidence type="ECO:0000259" key="1">
    <source>
        <dbReference type="PROSITE" id="PS50404"/>
    </source>
</evidence>
<dbReference type="Proteomes" id="UP001497392">
    <property type="component" value="Unassembled WGS sequence"/>
</dbReference>
<feature type="domain" description="GST C-terminal" evidence="2">
    <location>
        <begin position="102"/>
        <end position="236"/>
    </location>
</feature>
<dbReference type="InterPro" id="IPR010987">
    <property type="entry name" value="Glutathione-S-Trfase_C-like"/>
</dbReference>
<dbReference type="EMBL" id="CAXHTA020000009">
    <property type="protein sequence ID" value="CAL5223606.1"/>
    <property type="molecule type" value="Genomic_DNA"/>
</dbReference>
<dbReference type="Gene3D" id="3.40.30.10">
    <property type="entry name" value="Glutaredoxin"/>
    <property type="match status" value="1"/>
</dbReference>
<sequence>MASAATDKIVFWDILPAPGGCPYAQRAWIAFEELGVPYEHKLADVSDKPKEFTDLYKSIVKSDDSAKVPTIIDGDFKITESMVVVDYLDAKYGKGNGLTPSDPQQAAEVKLFVEVFTSKFQGPFFKALRSENDEQLTEALKALEYGLEVLDDYVKASGRDEKPGYFLGSRYSLAETHTTPFLRRALVTLPYYKKVDVEQLAKEKGHTRLLQWFQASLDRDSNKKTGPSDDDIIKSFKKFVNADVSPGFQYKSTS</sequence>
<comment type="caution">
    <text evidence="3">The sequence shown here is derived from an EMBL/GenBank/DDBJ whole genome shotgun (WGS) entry which is preliminary data.</text>
</comment>
<reference evidence="3 4" key="1">
    <citation type="submission" date="2024-06" db="EMBL/GenBank/DDBJ databases">
        <authorList>
            <person name="Kraege A."/>
            <person name="Thomma B."/>
        </authorList>
    </citation>
    <scope>NUCLEOTIDE SEQUENCE [LARGE SCALE GENOMIC DNA]</scope>
</reference>
<dbReference type="CDD" id="cd00299">
    <property type="entry name" value="GST_C_family"/>
    <property type="match status" value="1"/>
</dbReference>
<dbReference type="PANTHER" id="PTHR43968">
    <property type="match status" value="1"/>
</dbReference>
<organism evidence="3 4">
    <name type="scientific">Coccomyxa viridis</name>
    <dbReference type="NCBI Taxonomy" id="1274662"/>
    <lineage>
        <taxon>Eukaryota</taxon>
        <taxon>Viridiplantae</taxon>
        <taxon>Chlorophyta</taxon>
        <taxon>core chlorophytes</taxon>
        <taxon>Trebouxiophyceae</taxon>
        <taxon>Trebouxiophyceae incertae sedis</taxon>
        <taxon>Coccomyxaceae</taxon>
        <taxon>Coccomyxa</taxon>
    </lineage>
</organism>
<dbReference type="InterPro" id="IPR040079">
    <property type="entry name" value="Glutathione_S-Trfase"/>
</dbReference>
<dbReference type="InterPro" id="IPR036249">
    <property type="entry name" value="Thioredoxin-like_sf"/>
</dbReference>
<dbReference type="PROSITE" id="PS50405">
    <property type="entry name" value="GST_CTER"/>
    <property type="match status" value="1"/>
</dbReference>
<dbReference type="InterPro" id="IPR004045">
    <property type="entry name" value="Glutathione_S-Trfase_N"/>
</dbReference>